<proteinExistence type="inferred from homology"/>
<keyword evidence="11 17" id="KW-1133">Transmembrane helix</keyword>
<keyword evidence="9" id="KW-1278">Translocase</keyword>
<feature type="transmembrane region" description="Helical" evidence="17">
    <location>
        <begin position="201"/>
        <end position="222"/>
    </location>
</feature>
<evidence type="ECO:0000256" key="15">
    <source>
        <dbReference type="ARBA" id="ARBA00023136"/>
    </source>
</evidence>
<dbReference type="GO" id="GO:0003954">
    <property type="term" value="F:NADH dehydrogenase activity"/>
    <property type="evidence" value="ECO:0007669"/>
    <property type="project" value="TreeGrafter"/>
</dbReference>
<feature type="transmembrane region" description="Helical" evidence="17">
    <location>
        <begin position="411"/>
        <end position="432"/>
    </location>
</feature>
<evidence type="ECO:0000256" key="14">
    <source>
        <dbReference type="ARBA" id="ARBA00023128"/>
    </source>
</evidence>
<keyword evidence="8 17" id="KW-0812">Transmembrane</keyword>
<evidence type="ECO:0000256" key="12">
    <source>
        <dbReference type="ARBA" id="ARBA00023027"/>
    </source>
</evidence>
<evidence type="ECO:0000256" key="5">
    <source>
        <dbReference type="ARBA" id="ARBA00021006"/>
    </source>
</evidence>
<evidence type="ECO:0000313" key="20">
    <source>
        <dbReference type="EMBL" id="AYN50581.1"/>
    </source>
</evidence>
<accession>A0A3G2JZW7</accession>
<dbReference type="InterPro" id="IPR003918">
    <property type="entry name" value="NADH_UbQ_OxRdtase"/>
</dbReference>
<feature type="transmembrane region" description="Helical" evidence="17">
    <location>
        <begin position="7"/>
        <end position="26"/>
    </location>
</feature>
<dbReference type="AlphaFoldDB" id="A0A3G2JZW7"/>
<dbReference type="Pfam" id="PF00361">
    <property type="entry name" value="Proton_antipo_M"/>
    <property type="match status" value="1"/>
</dbReference>
<dbReference type="GO" id="GO:0008137">
    <property type="term" value="F:NADH dehydrogenase (ubiquinone) activity"/>
    <property type="evidence" value="ECO:0007669"/>
    <property type="project" value="UniProtKB-UniRule"/>
</dbReference>
<dbReference type="EC" id="7.1.1.2" evidence="4 17"/>
<evidence type="ECO:0000256" key="16">
    <source>
        <dbReference type="ARBA" id="ARBA00049551"/>
    </source>
</evidence>
<evidence type="ECO:0000256" key="7">
    <source>
        <dbReference type="ARBA" id="ARBA00022660"/>
    </source>
</evidence>
<feature type="transmembrane region" description="Helical" evidence="17">
    <location>
        <begin position="333"/>
        <end position="354"/>
    </location>
</feature>
<dbReference type="EMBL" id="MF818020">
    <property type="protein sequence ID" value="AYN50581.1"/>
    <property type="molecule type" value="Genomic_DNA"/>
</dbReference>
<name>A0A3G2JZW7_9ACAR</name>
<dbReference type="GO" id="GO:0048039">
    <property type="term" value="F:ubiquinone binding"/>
    <property type="evidence" value="ECO:0007669"/>
    <property type="project" value="TreeGrafter"/>
</dbReference>
<feature type="transmembrane region" description="Helical" evidence="17">
    <location>
        <begin position="366"/>
        <end position="390"/>
    </location>
</feature>
<sequence length="435" mass="51020">MLMMSILILCIFFMVNSYQMIIYLMLLSMSFILKSVNNSGELIANFFFLDLMSFSMINLTVWLTFLMIMASIFKKVHKNMLFKMYLILMMIMLLFCFISENLLMFYLFFESVLFPIIMLIMGWGSQPERLQASFYMLMYTMFGSLPLLVLMIWKGESLSILYNEWIMGQMGLIFFFMMTGFLVKIPMFFFHLWLPKAHVEAPISGSMILAGVLLKLGFYGFYRLKSFFFLDIKSMSLMLIIISMWGSVMISIFCLFQIDIKALIAYSSVSHMGIALGGALTFFLYGNFGMLMLMIGHGLCSSGLFCLSNMLYERFFTRSILLIKGMLSIFPNLTLWWFLFSVINMSAPMTMNMFGELFLSLSMVKYSFLMIIPIMMLIFLAACYTMYMYMYINHGKGWIFFSTMMITNREYLLLLLHLIPLIFWLLKINFFMKWI</sequence>
<keyword evidence="10 17" id="KW-0249">Electron transport</keyword>
<geneLocation type="mitochondrion" evidence="20"/>
<evidence type="ECO:0000256" key="10">
    <source>
        <dbReference type="ARBA" id="ARBA00022982"/>
    </source>
</evidence>
<dbReference type="PANTHER" id="PTHR43507">
    <property type="entry name" value="NADH-UBIQUINONE OXIDOREDUCTASE CHAIN 4"/>
    <property type="match status" value="1"/>
</dbReference>
<feature type="transmembrane region" description="Helical" evidence="17">
    <location>
        <begin position="134"/>
        <end position="153"/>
    </location>
</feature>
<evidence type="ECO:0000259" key="19">
    <source>
        <dbReference type="Pfam" id="PF01059"/>
    </source>
</evidence>
<reference evidence="20" key="1">
    <citation type="journal article" date="2019" name="Ticks Tick Borne Dis.">
        <title>Argasid and ixodid systematics: Implications for soft tick evolution and systematics, with a new argasid species list.</title>
        <authorList>
            <person name="Mans B.J."/>
            <person name="Featherston J."/>
            <person name="Kvas M."/>
            <person name="Pillay K.A."/>
            <person name="de Klerk D.G."/>
            <person name="Pienaar R."/>
            <person name="de Castro M.H."/>
            <person name="Schwan T.G."/>
            <person name="Lopez J.E."/>
            <person name="Teel P."/>
            <person name="Perez de Leon A.A."/>
            <person name="Sonenshine D.E."/>
            <person name="Egekwu N.I."/>
            <person name="Bakkes D.K."/>
            <person name="Heyne H."/>
            <person name="Kanduma E.G."/>
            <person name="Nyangiwe N."/>
            <person name="Bouattour A."/>
            <person name="Latif A.A."/>
        </authorList>
    </citation>
    <scope>NUCLEOTIDE SEQUENCE</scope>
</reference>
<evidence type="ECO:0000256" key="8">
    <source>
        <dbReference type="ARBA" id="ARBA00022692"/>
    </source>
</evidence>
<feature type="transmembrane region" description="Helical" evidence="17">
    <location>
        <begin position="80"/>
        <end position="98"/>
    </location>
</feature>
<dbReference type="Pfam" id="PF01059">
    <property type="entry name" value="Oxidored_q5_N"/>
    <property type="match status" value="1"/>
</dbReference>
<keyword evidence="6 17" id="KW-0813">Transport</keyword>
<dbReference type="InterPro" id="IPR000260">
    <property type="entry name" value="NADH4_N"/>
</dbReference>
<evidence type="ECO:0000256" key="11">
    <source>
        <dbReference type="ARBA" id="ARBA00022989"/>
    </source>
</evidence>
<dbReference type="InterPro" id="IPR001750">
    <property type="entry name" value="ND/Mrp_TM"/>
</dbReference>
<evidence type="ECO:0000256" key="3">
    <source>
        <dbReference type="ARBA" id="ARBA00009025"/>
    </source>
</evidence>
<comment type="function">
    <text evidence="1">Core subunit of the mitochondrial membrane respiratory chain NADH dehydrogenase (Complex I) that is believed to belong to the minimal assembly required for catalysis. Complex I functions in the transfer of electrons from NADH to the respiratory chain. The immediate electron acceptor for the enzyme is believed to be ubiquinone.</text>
</comment>
<evidence type="ECO:0000256" key="1">
    <source>
        <dbReference type="ARBA" id="ARBA00003257"/>
    </source>
</evidence>
<feature type="domain" description="NADH:quinone oxidoreductase/Mrp antiporter transmembrane" evidence="18">
    <location>
        <begin position="99"/>
        <end position="376"/>
    </location>
</feature>
<keyword evidence="7 17" id="KW-0679">Respiratory chain</keyword>
<comment type="function">
    <text evidence="17">Core subunit of the mitochondrial membrane respiratory chain NADH dehydrogenase (Complex I) which catalyzes electron transfer from NADH through the respiratory chain, using ubiquinone as an electron acceptor. Essential for the catalytic activity and assembly of complex I.</text>
</comment>
<dbReference type="GO" id="GO:0042773">
    <property type="term" value="P:ATP synthesis coupled electron transport"/>
    <property type="evidence" value="ECO:0007669"/>
    <property type="project" value="InterPro"/>
</dbReference>
<dbReference type="GO" id="GO:0031966">
    <property type="term" value="C:mitochondrial membrane"/>
    <property type="evidence" value="ECO:0007669"/>
    <property type="project" value="UniProtKB-SubCell"/>
</dbReference>
<dbReference type="RefSeq" id="YP_009536316.1">
    <property type="nucleotide sequence ID" value="NC_039828.1"/>
</dbReference>
<dbReference type="PANTHER" id="PTHR43507:SF20">
    <property type="entry name" value="NADH-UBIQUINONE OXIDOREDUCTASE CHAIN 4"/>
    <property type="match status" value="1"/>
</dbReference>
<gene>
    <name evidence="20" type="primary">ND4</name>
</gene>
<evidence type="ECO:0000256" key="6">
    <source>
        <dbReference type="ARBA" id="ARBA00022448"/>
    </source>
</evidence>
<comment type="similarity">
    <text evidence="3 17">Belongs to the complex I subunit 4 family.</text>
</comment>
<evidence type="ECO:0000256" key="13">
    <source>
        <dbReference type="ARBA" id="ARBA00023075"/>
    </source>
</evidence>
<organism evidence="20">
    <name type="scientific">Rhipicentor nuttalli</name>
    <dbReference type="NCBI Taxonomy" id="72856"/>
    <lineage>
        <taxon>Eukaryota</taxon>
        <taxon>Metazoa</taxon>
        <taxon>Ecdysozoa</taxon>
        <taxon>Arthropoda</taxon>
        <taxon>Chelicerata</taxon>
        <taxon>Arachnida</taxon>
        <taxon>Acari</taxon>
        <taxon>Parasitiformes</taxon>
        <taxon>Ixodida</taxon>
        <taxon>Ixodoidea</taxon>
        <taxon>Ixodidae</taxon>
        <taxon>Rhipicephalinae</taxon>
        <taxon>Rhipicentor</taxon>
    </lineage>
</organism>
<keyword evidence="14 17" id="KW-0496">Mitochondrion</keyword>
<feature type="transmembrane region" description="Helical" evidence="17">
    <location>
        <begin position="104"/>
        <end position="122"/>
    </location>
</feature>
<comment type="subcellular location">
    <subcellularLocation>
        <location evidence="2 17">Mitochondrion membrane</location>
        <topology evidence="2 17">Multi-pass membrane protein</topology>
    </subcellularLocation>
</comment>
<evidence type="ECO:0000259" key="18">
    <source>
        <dbReference type="Pfam" id="PF00361"/>
    </source>
</evidence>
<feature type="transmembrane region" description="Helical" evidence="17">
    <location>
        <begin position="263"/>
        <end position="285"/>
    </location>
</feature>
<evidence type="ECO:0000256" key="17">
    <source>
        <dbReference type="RuleBase" id="RU003297"/>
    </source>
</evidence>
<evidence type="ECO:0000256" key="9">
    <source>
        <dbReference type="ARBA" id="ARBA00022967"/>
    </source>
</evidence>
<keyword evidence="15 17" id="KW-0472">Membrane</keyword>
<feature type="transmembrane region" description="Helical" evidence="17">
    <location>
        <begin position="234"/>
        <end position="256"/>
    </location>
</feature>
<dbReference type="GO" id="GO:0015990">
    <property type="term" value="P:electron transport coupled proton transport"/>
    <property type="evidence" value="ECO:0007669"/>
    <property type="project" value="TreeGrafter"/>
</dbReference>
<dbReference type="GeneID" id="38339176"/>
<dbReference type="CTD" id="4538"/>
<keyword evidence="13 17" id="KW-0830">Ubiquinone</keyword>
<feature type="transmembrane region" description="Helical" evidence="17">
    <location>
        <begin position="46"/>
        <end position="68"/>
    </location>
</feature>
<evidence type="ECO:0000256" key="2">
    <source>
        <dbReference type="ARBA" id="ARBA00004225"/>
    </source>
</evidence>
<feature type="transmembrane region" description="Helical" evidence="17">
    <location>
        <begin position="173"/>
        <end position="194"/>
    </location>
</feature>
<comment type="catalytic activity">
    <reaction evidence="16 17">
        <text>a ubiquinone + NADH + 5 H(+)(in) = a ubiquinol + NAD(+) + 4 H(+)(out)</text>
        <dbReference type="Rhea" id="RHEA:29091"/>
        <dbReference type="Rhea" id="RHEA-COMP:9565"/>
        <dbReference type="Rhea" id="RHEA-COMP:9566"/>
        <dbReference type="ChEBI" id="CHEBI:15378"/>
        <dbReference type="ChEBI" id="CHEBI:16389"/>
        <dbReference type="ChEBI" id="CHEBI:17976"/>
        <dbReference type="ChEBI" id="CHEBI:57540"/>
        <dbReference type="ChEBI" id="CHEBI:57945"/>
        <dbReference type="EC" id="7.1.1.2"/>
    </reaction>
</comment>
<protein>
    <recommendedName>
        <fullName evidence="5 17">NADH-ubiquinone oxidoreductase chain 4</fullName>
        <ecNumber evidence="4 17">7.1.1.2</ecNumber>
    </recommendedName>
</protein>
<feature type="transmembrane region" description="Helical" evidence="17">
    <location>
        <begin position="291"/>
        <end position="312"/>
    </location>
</feature>
<feature type="domain" description="NADH:ubiquinone oxidoreductase chain 4 N-terminal" evidence="19">
    <location>
        <begin position="2"/>
        <end position="95"/>
    </location>
</feature>
<evidence type="ECO:0000256" key="4">
    <source>
        <dbReference type="ARBA" id="ARBA00012944"/>
    </source>
</evidence>
<keyword evidence="12 17" id="KW-0520">NAD</keyword>
<dbReference type="PRINTS" id="PR01437">
    <property type="entry name" value="NUOXDRDTASE4"/>
</dbReference>